<gene>
    <name evidence="11" type="ORF">STCU_05118</name>
</gene>
<accession>S9UCC2</accession>
<dbReference type="EC" id="2.7.11.1" evidence="1"/>
<comment type="catalytic activity">
    <reaction evidence="8">
        <text>L-seryl-[protein] + ATP = O-phospho-L-seryl-[protein] + ADP + H(+)</text>
        <dbReference type="Rhea" id="RHEA:17989"/>
        <dbReference type="Rhea" id="RHEA-COMP:9863"/>
        <dbReference type="Rhea" id="RHEA-COMP:11604"/>
        <dbReference type="ChEBI" id="CHEBI:15378"/>
        <dbReference type="ChEBI" id="CHEBI:29999"/>
        <dbReference type="ChEBI" id="CHEBI:30616"/>
        <dbReference type="ChEBI" id="CHEBI:83421"/>
        <dbReference type="ChEBI" id="CHEBI:456216"/>
        <dbReference type="EC" id="2.7.11.1"/>
    </reaction>
</comment>
<dbReference type="OrthoDB" id="248923at2759"/>
<dbReference type="InterPro" id="IPR008271">
    <property type="entry name" value="Ser/Thr_kinase_AS"/>
</dbReference>
<evidence type="ECO:0000256" key="8">
    <source>
        <dbReference type="ARBA" id="ARBA00048679"/>
    </source>
</evidence>
<dbReference type="Proteomes" id="UP000015354">
    <property type="component" value="Unassembled WGS sequence"/>
</dbReference>
<evidence type="ECO:0000256" key="2">
    <source>
        <dbReference type="ARBA" id="ARBA00022527"/>
    </source>
</evidence>
<dbReference type="GO" id="GO:0005524">
    <property type="term" value="F:ATP binding"/>
    <property type="evidence" value="ECO:0007669"/>
    <property type="project" value="UniProtKB-UniRule"/>
</dbReference>
<sequence length="533" mass="59756">MSVDLSLLDTSPKELENYVVVKDLGSGATSDVFLVVNKANNANYVLKQMSLRNMSDEEQLRAKQEILVMDGVNHPNVVKFRESFASETSVDIVMEYCDSGTLEDLIERQRCEGKPFPADVLIEWMAELLCALAHIHDKRIMHRDLKTSNIYVTSKNHLKLGDFGVCTILSNANEKAESMIGTPLYFAPEVCQSEFYDERSDVWSLGVVFYEMCTLRRPFDACNLFVLIQNILNEKPPPFNTGLDAAFEEIVFKMLSKDPTARPTAQELINVHLEVPKSHPSHPSQVPARSRLAQQYFGPELHFTKPWPPQEAAEARAHEEDKEKEWNRKESQIGLFRELQRTTYGIPEKLIKDPKKTPIKAGEPRLVRKTPPASKNKAVVRQPECKVAPKARNPKASSPEVCNAKNKTAGGVVMPLVLAESQSNNFSIQDLQQDVMRRRTQMFGETKSASYLSDARVAVQMRDDSWALSCEKTRPGTSGARNGKAVLSSSSFTEELAELFLRHGNSGHAIGLDELDAAALMLSQYKLSNYGLH</sequence>
<evidence type="ECO:0000256" key="3">
    <source>
        <dbReference type="ARBA" id="ARBA00022679"/>
    </source>
</evidence>
<dbReference type="CDD" id="cd08215">
    <property type="entry name" value="STKc_Nek"/>
    <property type="match status" value="1"/>
</dbReference>
<dbReference type="PROSITE" id="PS00107">
    <property type="entry name" value="PROTEIN_KINASE_ATP"/>
    <property type="match status" value="1"/>
</dbReference>
<keyword evidence="5 11" id="KW-0418">Kinase</keyword>
<evidence type="ECO:0000256" key="5">
    <source>
        <dbReference type="ARBA" id="ARBA00022777"/>
    </source>
</evidence>
<keyword evidence="2" id="KW-0723">Serine/threonine-protein kinase</keyword>
<comment type="caution">
    <text evidence="11">The sequence shown here is derived from an EMBL/GenBank/DDBJ whole genome shotgun (WGS) entry which is preliminary data.</text>
</comment>
<feature type="binding site" evidence="9">
    <location>
        <position position="47"/>
    </location>
    <ligand>
        <name>ATP</name>
        <dbReference type="ChEBI" id="CHEBI:30616"/>
    </ligand>
</feature>
<dbReference type="EMBL" id="ATMH01005118">
    <property type="protein sequence ID" value="EPY28462.1"/>
    <property type="molecule type" value="Genomic_DNA"/>
</dbReference>
<dbReference type="PROSITE" id="PS50011">
    <property type="entry name" value="PROTEIN_KINASE_DOM"/>
    <property type="match status" value="1"/>
</dbReference>
<dbReference type="Pfam" id="PF00069">
    <property type="entry name" value="Pkinase"/>
    <property type="match status" value="1"/>
</dbReference>
<dbReference type="GO" id="GO:0004674">
    <property type="term" value="F:protein serine/threonine kinase activity"/>
    <property type="evidence" value="ECO:0007669"/>
    <property type="project" value="UniProtKB-KW"/>
</dbReference>
<dbReference type="InterPro" id="IPR000719">
    <property type="entry name" value="Prot_kinase_dom"/>
</dbReference>
<evidence type="ECO:0000256" key="1">
    <source>
        <dbReference type="ARBA" id="ARBA00012513"/>
    </source>
</evidence>
<evidence type="ECO:0000256" key="7">
    <source>
        <dbReference type="ARBA" id="ARBA00047899"/>
    </source>
</evidence>
<evidence type="ECO:0000256" key="6">
    <source>
        <dbReference type="ARBA" id="ARBA00022840"/>
    </source>
</evidence>
<evidence type="ECO:0000313" key="11">
    <source>
        <dbReference type="EMBL" id="EPY28462.1"/>
    </source>
</evidence>
<comment type="catalytic activity">
    <reaction evidence="7">
        <text>L-threonyl-[protein] + ATP = O-phospho-L-threonyl-[protein] + ADP + H(+)</text>
        <dbReference type="Rhea" id="RHEA:46608"/>
        <dbReference type="Rhea" id="RHEA-COMP:11060"/>
        <dbReference type="Rhea" id="RHEA-COMP:11605"/>
        <dbReference type="ChEBI" id="CHEBI:15378"/>
        <dbReference type="ChEBI" id="CHEBI:30013"/>
        <dbReference type="ChEBI" id="CHEBI:30616"/>
        <dbReference type="ChEBI" id="CHEBI:61977"/>
        <dbReference type="ChEBI" id="CHEBI:456216"/>
        <dbReference type="EC" id="2.7.11.1"/>
    </reaction>
</comment>
<protein>
    <recommendedName>
        <fullName evidence="1">non-specific serine/threonine protein kinase</fullName>
        <ecNumber evidence="1">2.7.11.1</ecNumber>
    </recommendedName>
</protein>
<dbReference type="PROSITE" id="PS00108">
    <property type="entry name" value="PROTEIN_KINASE_ST"/>
    <property type="match status" value="1"/>
</dbReference>
<dbReference type="SMART" id="SM00220">
    <property type="entry name" value="S_TKc"/>
    <property type="match status" value="1"/>
</dbReference>
<keyword evidence="6 9" id="KW-0067">ATP-binding</keyword>
<reference evidence="11 12" key="1">
    <citation type="journal article" date="2013" name="PLoS ONE">
        <title>Predicting the Proteins of Angomonas deanei, Strigomonas culicis and Their Respective Endosymbionts Reveals New Aspects of the Trypanosomatidae Family.</title>
        <authorList>
            <person name="Motta M.C."/>
            <person name="Martins A.C."/>
            <person name="de Souza S.S."/>
            <person name="Catta-Preta C.M."/>
            <person name="Silva R."/>
            <person name="Klein C.C."/>
            <person name="de Almeida L.G."/>
            <person name="de Lima Cunha O."/>
            <person name="Ciapina L.P."/>
            <person name="Brocchi M."/>
            <person name="Colabardini A.C."/>
            <person name="de Araujo Lima B."/>
            <person name="Machado C.R."/>
            <person name="de Almeida Soares C.M."/>
            <person name="Probst C.M."/>
            <person name="de Menezes C.B."/>
            <person name="Thompson C.E."/>
            <person name="Bartholomeu D.C."/>
            <person name="Gradia D.F."/>
            <person name="Pavoni D.P."/>
            <person name="Grisard E.C."/>
            <person name="Fantinatti-Garboggini F."/>
            <person name="Marchini F.K."/>
            <person name="Rodrigues-Luiz G.F."/>
            <person name="Wagner G."/>
            <person name="Goldman G.H."/>
            <person name="Fietto J.L."/>
            <person name="Elias M.C."/>
            <person name="Goldman M.H."/>
            <person name="Sagot M.F."/>
            <person name="Pereira M."/>
            <person name="Stoco P.H."/>
            <person name="de Mendonca-Neto R.P."/>
            <person name="Teixeira S.M."/>
            <person name="Maciel T.E."/>
            <person name="de Oliveira Mendes T.A."/>
            <person name="Urmenyi T.P."/>
            <person name="de Souza W."/>
            <person name="Schenkman S."/>
            <person name="de Vasconcelos A.T."/>
        </authorList>
    </citation>
    <scope>NUCLEOTIDE SEQUENCE [LARGE SCALE GENOMIC DNA]</scope>
</reference>
<dbReference type="PANTHER" id="PTHR44899">
    <property type="entry name" value="CAMK FAMILY PROTEIN KINASE"/>
    <property type="match status" value="1"/>
</dbReference>
<keyword evidence="4 9" id="KW-0547">Nucleotide-binding</keyword>
<name>S9UCC2_9TRYP</name>
<keyword evidence="12" id="KW-1185">Reference proteome</keyword>
<evidence type="ECO:0000256" key="4">
    <source>
        <dbReference type="ARBA" id="ARBA00022741"/>
    </source>
</evidence>
<evidence type="ECO:0000313" key="12">
    <source>
        <dbReference type="Proteomes" id="UP000015354"/>
    </source>
</evidence>
<dbReference type="PANTHER" id="PTHR44899:SF3">
    <property type="entry name" value="SERINE_THREONINE-PROTEIN KINASE NEK1"/>
    <property type="match status" value="1"/>
</dbReference>
<feature type="domain" description="Protein kinase" evidence="10">
    <location>
        <begin position="18"/>
        <end position="275"/>
    </location>
</feature>
<dbReference type="Gene3D" id="1.10.510.10">
    <property type="entry name" value="Transferase(Phosphotransferase) domain 1"/>
    <property type="match status" value="1"/>
</dbReference>
<dbReference type="AlphaFoldDB" id="S9UCC2"/>
<keyword evidence="3" id="KW-0808">Transferase</keyword>
<dbReference type="InterPro" id="IPR011009">
    <property type="entry name" value="Kinase-like_dom_sf"/>
</dbReference>
<dbReference type="SUPFAM" id="SSF56112">
    <property type="entry name" value="Protein kinase-like (PK-like)"/>
    <property type="match status" value="1"/>
</dbReference>
<dbReference type="InterPro" id="IPR051131">
    <property type="entry name" value="NEK_Ser/Thr_kinase_NIMA"/>
</dbReference>
<proteinExistence type="predicted"/>
<dbReference type="InterPro" id="IPR017441">
    <property type="entry name" value="Protein_kinase_ATP_BS"/>
</dbReference>
<dbReference type="Gene3D" id="3.30.200.20">
    <property type="entry name" value="Phosphorylase Kinase, domain 1"/>
    <property type="match status" value="1"/>
</dbReference>
<evidence type="ECO:0000256" key="9">
    <source>
        <dbReference type="PROSITE-ProRule" id="PRU10141"/>
    </source>
</evidence>
<evidence type="ECO:0000259" key="10">
    <source>
        <dbReference type="PROSITE" id="PS50011"/>
    </source>
</evidence>
<organism evidence="11 12">
    <name type="scientific">Strigomonas culicis</name>
    <dbReference type="NCBI Taxonomy" id="28005"/>
    <lineage>
        <taxon>Eukaryota</taxon>
        <taxon>Discoba</taxon>
        <taxon>Euglenozoa</taxon>
        <taxon>Kinetoplastea</taxon>
        <taxon>Metakinetoplastina</taxon>
        <taxon>Trypanosomatida</taxon>
        <taxon>Trypanosomatidae</taxon>
        <taxon>Strigomonadinae</taxon>
        <taxon>Strigomonas</taxon>
    </lineage>
</organism>